<protein>
    <submittedName>
        <fullName evidence="2">Uncharacterized protein</fullName>
    </submittedName>
</protein>
<accession>A0A0G1FMR4</accession>
<name>A0A0G1FMR4_9BACT</name>
<dbReference type="SUPFAM" id="SSF54523">
    <property type="entry name" value="Pili subunits"/>
    <property type="match status" value="1"/>
</dbReference>
<evidence type="ECO:0000313" key="2">
    <source>
        <dbReference type="EMBL" id="KKT23721.1"/>
    </source>
</evidence>
<dbReference type="Proteomes" id="UP000033831">
    <property type="component" value="Unassembled WGS sequence"/>
</dbReference>
<gene>
    <name evidence="2" type="ORF">UW07_C0021G0005</name>
</gene>
<evidence type="ECO:0000256" key="1">
    <source>
        <dbReference type="SAM" id="Phobius"/>
    </source>
</evidence>
<dbReference type="InterPro" id="IPR012902">
    <property type="entry name" value="N_methyl_site"/>
</dbReference>
<dbReference type="NCBIfam" id="TIGR02532">
    <property type="entry name" value="IV_pilin_GFxxxE"/>
    <property type="match status" value="1"/>
</dbReference>
<proteinExistence type="predicted"/>
<keyword evidence="1" id="KW-0472">Membrane</keyword>
<keyword evidence="1" id="KW-0812">Transmembrane</keyword>
<organism evidence="2 3">
    <name type="scientific">Candidatus Nomurabacteria bacterium GW2011_GWF2_43_8</name>
    <dbReference type="NCBI Taxonomy" id="1618779"/>
    <lineage>
        <taxon>Bacteria</taxon>
        <taxon>Candidatus Nomuraibacteriota</taxon>
    </lineage>
</organism>
<dbReference type="Pfam" id="PF07963">
    <property type="entry name" value="N_methyl"/>
    <property type="match status" value="1"/>
</dbReference>
<dbReference type="AlphaFoldDB" id="A0A0G1FMR4"/>
<dbReference type="EMBL" id="LCGX01000021">
    <property type="protein sequence ID" value="KKT23721.1"/>
    <property type="molecule type" value="Genomic_DNA"/>
</dbReference>
<reference evidence="2 3" key="1">
    <citation type="journal article" date="2015" name="Nature">
        <title>rRNA introns, odd ribosomes, and small enigmatic genomes across a large radiation of phyla.</title>
        <authorList>
            <person name="Brown C.T."/>
            <person name="Hug L.A."/>
            <person name="Thomas B.C."/>
            <person name="Sharon I."/>
            <person name="Castelle C.J."/>
            <person name="Singh A."/>
            <person name="Wilkins M.J."/>
            <person name="Williams K.H."/>
            <person name="Banfield J.F."/>
        </authorList>
    </citation>
    <scope>NUCLEOTIDE SEQUENCE [LARGE SCALE GENOMIC DNA]</scope>
</reference>
<keyword evidence="1" id="KW-1133">Transmembrane helix</keyword>
<comment type="caution">
    <text evidence="2">The sequence shown here is derived from an EMBL/GenBank/DDBJ whole genome shotgun (WGS) entry which is preliminary data.</text>
</comment>
<feature type="transmembrane region" description="Helical" evidence="1">
    <location>
        <begin position="14"/>
        <end position="36"/>
    </location>
</feature>
<sequence length="158" mass="17158">MPINHSKGFTLIEVIIYIALFSLLMGTALITAYQLIDGSRDLSAKNTTQEEGNFVLRKINWALTGVDPSLGTTPDTTDPSIDNLNVEKYDGNAISVTLDGTKIRMEEDGGDDFITTDNVSVDSLQFDYLAPLGTEPAGITATAVIDGVTFTITKYFRK</sequence>
<evidence type="ECO:0000313" key="3">
    <source>
        <dbReference type="Proteomes" id="UP000033831"/>
    </source>
</evidence>
<dbReference type="InterPro" id="IPR045584">
    <property type="entry name" value="Pilin-like"/>
</dbReference>